<dbReference type="eggNOG" id="KOG2000">
    <property type="taxonomic scope" value="Eukaryota"/>
</dbReference>
<comment type="caution">
    <text evidence="8">The sequence shown here is derived from an EMBL/GenBank/DDBJ whole genome shotgun (WGS) entry which is preliminary data.</text>
</comment>
<dbReference type="STRING" id="1182543.W9WXP8"/>
<gene>
    <name evidence="8" type="ORF">A1O5_04131</name>
</gene>
<dbReference type="AlphaFoldDB" id="W9WXP8"/>
<dbReference type="GO" id="GO:0051225">
    <property type="term" value="P:spindle assembly"/>
    <property type="evidence" value="ECO:0007669"/>
    <property type="project" value="TreeGrafter"/>
</dbReference>
<dbReference type="RefSeq" id="XP_007742929.1">
    <property type="nucleotide sequence ID" value="XM_007744739.1"/>
</dbReference>
<dbReference type="OrthoDB" id="775571at2759"/>
<comment type="similarity">
    <text evidence="1 5">Belongs to the TUBGCP family.</text>
</comment>
<dbReference type="GO" id="GO:0000922">
    <property type="term" value="C:spindle pole"/>
    <property type="evidence" value="ECO:0007669"/>
    <property type="project" value="InterPro"/>
</dbReference>
<feature type="compositionally biased region" description="Acidic residues" evidence="6">
    <location>
        <begin position="84"/>
        <end position="93"/>
    </location>
</feature>
<feature type="compositionally biased region" description="Polar residues" evidence="6">
    <location>
        <begin position="73"/>
        <end position="83"/>
    </location>
</feature>
<evidence type="ECO:0000313" key="8">
    <source>
        <dbReference type="EMBL" id="EXJ72982.1"/>
    </source>
</evidence>
<dbReference type="Pfam" id="PF04130">
    <property type="entry name" value="GCP_C_terminal"/>
    <property type="match status" value="1"/>
</dbReference>
<dbReference type="Proteomes" id="UP000019471">
    <property type="component" value="Unassembled WGS sequence"/>
</dbReference>
<keyword evidence="3 5" id="KW-0493">Microtubule</keyword>
<evidence type="ECO:0000256" key="1">
    <source>
        <dbReference type="ARBA" id="ARBA00010337"/>
    </source>
</evidence>
<dbReference type="InterPro" id="IPR007259">
    <property type="entry name" value="GCP"/>
</dbReference>
<dbReference type="GO" id="GO:0051321">
    <property type="term" value="P:meiotic cell cycle"/>
    <property type="evidence" value="ECO:0007669"/>
    <property type="project" value="TreeGrafter"/>
</dbReference>
<reference evidence="8 9" key="1">
    <citation type="submission" date="2013-03" db="EMBL/GenBank/DDBJ databases">
        <title>The Genome Sequence of Cladophialophora psammophila CBS 110553.</title>
        <authorList>
            <consortium name="The Broad Institute Genomics Platform"/>
            <person name="Cuomo C."/>
            <person name="de Hoog S."/>
            <person name="Gorbushina A."/>
            <person name="Walker B."/>
            <person name="Young S.K."/>
            <person name="Zeng Q."/>
            <person name="Gargeya S."/>
            <person name="Fitzgerald M."/>
            <person name="Haas B."/>
            <person name="Abouelleil A."/>
            <person name="Allen A.W."/>
            <person name="Alvarado L."/>
            <person name="Arachchi H.M."/>
            <person name="Berlin A.M."/>
            <person name="Chapman S.B."/>
            <person name="Gainer-Dewar J."/>
            <person name="Goldberg J."/>
            <person name="Griggs A."/>
            <person name="Gujja S."/>
            <person name="Hansen M."/>
            <person name="Howarth C."/>
            <person name="Imamovic A."/>
            <person name="Ireland A."/>
            <person name="Larimer J."/>
            <person name="McCowan C."/>
            <person name="Murphy C."/>
            <person name="Pearson M."/>
            <person name="Poon T.W."/>
            <person name="Priest M."/>
            <person name="Roberts A."/>
            <person name="Saif S."/>
            <person name="Shea T."/>
            <person name="Sisk P."/>
            <person name="Sykes S."/>
            <person name="Wortman J."/>
            <person name="Nusbaum C."/>
            <person name="Birren B."/>
        </authorList>
    </citation>
    <scope>NUCLEOTIDE SEQUENCE [LARGE SCALE GENOMIC DNA]</scope>
    <source>
        <strain evidence="8 9">CBS 110553</strain>
    </source>
</reference>
<dbReference type="GO" id="GO:0000930">
    <property type="term" value="C:gamma-tubulin complex"/>
    <property type="evidence" value="ECO:0007669"/>
    <property type="project" value="UniProtKB-ARBA"/>
</dbReference>
<feature type="domain" description="Gamma tubulin complex component C-terminal" evidence="7">
    <location>
        <begin position="555"/>
        <end position="920"/>
    </location>
</feature>
<proteinExistence type="inferred from homology"/>
<dbReference type="GO" id="GO:0051011">
    <property type="term" value="F:microtubule minus-end binding"/>
    <property type="evidence" value="ECO:0007669"/>
    <property type="project" value="TreeGrafter"/>
</dbReference>
<evidence type="ECO:0000256" key="4">
    <source>
        <dbReference type="ARBA" id="ARBA00023212"/>
    </source>
</evidence>
<dbReference type="EMBL" id="AMGX01000005">
    <property type="protein sequence ID" value="EXJ72982.1"/>
    <property type="molecule type" value="Genomic_DNA"/>
</dbReference>
<accession>W9WXP8</accession>
<dbReference type="InterPro" id="IPR042241">
    <property type="entry name" value="GCP_C_sf"/>
</dbReference>
<evidence type="ECO:0000256" key="6">
    <source>
        <dbReference type="SAM" id="MobiDB-lite"/>
    </source>
</evidence>
<dbReference type="GO" id="GO:0007020">
    <property type="term" value="P:microtubule nucleation"/>
    <property type="evidence" value="ECO:0007669"/>
    <property type="project" value="InterPro"/>
</dbReference>
<organism evidence="8 9">
    <name type="scientific">Cladophialophora psammophila CBS 110553</name>
    <dbReference type="NCBI Taxonomy" id="1182543"/>
    <lineage>
        <taxon>Eukaryota</taxon>
        <taxon>Fungi</taxon>
        <taxon>Dikarya</taxon>
        <taxon>Ascomycota</taxon>
        <taxon>Pezizomycotina</taxon>
        <taxon>Eurotiomycetes</taxon>
        <taxon>Chaetothyriomycetidae</taxon>
        <taxon>Chaetothyriales</taxon>
        <taxon>Herpotrichiellaceae</taxon>
        <taxon>Cladophialophora</taxon>
    </lineage>
</organism>
<dbReference type="PANTHER" id="PTHR19302:SF70">
    <property type="entry name" value="GAMMA-TUBULIN COMPLEX COMPONENT 6"/>
    <property type="match status" value="1"/>
</dbReference>
<dbReference type="HOGENOM" id="CLU_006331_0_0_1"/>
<sequence>MSPSELLDPFSPDRIRDLSSAFLPSDPIWDGFQFNQHLESRFLRLDESTLGSLPVLKTDVLQLKIDDVPLQDLSRSPSTATSDSENDQFESLDGDSVQRELVDVWILPDIQKRKGRGQLLTWDKFVDKSHQEPASSYLSETDPGVFNAVLEPNDQTRPGCVKPDILLNAFFELCMGRDSVLFRWEEKDSIFVAQWKRLSARGYSSILIQNCFDIFSTIGINTRYLMGSFQALDNNSPHLSSSKVTFLSTARSVLYSVHKYLTELKSSITSLLQLKGIMAKVEMVVDVLKQCVDAMQTNWTEHLIILSLMERAVRASLIHPGLAGVLQMMLSRTCRPVLALLSEQIGLSSAQGENSRGSVPETSLADNVVWDALLGSNFSRTISEAQKSLRLLRSHSPDCSILSTTVLESSPLRALEAGFTLAVISELQARAVAYEEAMWSFIASAESSTTSSSLDTPASESFDLEGPVSMQSESASAFRLQMDIFNYSVRLLDEAKYDELEDQVVIYIEGQDFEDSPLQLDLEVSLNLSITPLVSTQHRLLSYSVLRLLFQQHNLLGHLNLQKHFHLLGNAFFSSRLSIVLFDPDQNSGEGHRKTSAATGLRLHVRDSWPPAGSELRLVLMSILSDSLSLADRPLDDSMSFAIRDLPLAELEKCRDVDSIHALDFLRLHYTAPNEILAAVITPEILDKYDRIFQHLLRTLRIQAVAQRMLRESFSRQLDKTAINGFSDHKTVIAMHHFVSSIADYYHNTAIELNWRKFQAVLCAAKAHLDKRDYCQTLLVVKSLDHLRILHERTLDKIIGALLLKRDQAGLRQILEDIYGVVLRSAAERRKHINKDLGLKVDENQSSGTTTTDDTTTKRLHKEFRSKVTLFSEALRVQAQSAEKLPKKTLLDELDADDDDDADVNTLEYLLVKLDMFGYWAS</sequence>
<keyword evidence="9" id="KW-1185">Reference proteome</keyword>
<dbReference type="GeneID" id="19188856"/>
<keyword evidence="2 5" id="KW-0963">Cytoplasm</keyword>
<protein>
    <recommendedName>
        <fullName evidence="5">Spindle pole body component</fullName>
    </recommendedName>
</protein>
<keyword evidence="4 5" id="KW-0206">Cytoskeleton</keyword>
<feature type="region of interest" description="Disordered" evidence="6">
    <location>
        <begin position="72"/>
        <end position="93"/>
    </location>
</feature>
<dbReference type="GO" id="GO:0005816">
    <property type="term" value="C:spindle pole body"/>
    <property type="evidence" value="ECO:0007669"/>
    <property type="project" value="UniProtKB-ARBA"/>
</dbReference>
<dbReference type="Gene3D" id="1.20.120.1900">
    <property type="entry name" value="Gamma-tubulin complex, C-terminal domain"/>
    <property type="match status" value="1"/>
</dbReference>
<evidence type="ECO:0000256" key="3">
    <source>
        <dbReference type="ARBA" id="ARBA00022701"/>
    </source>
</evidence>
<name>W9WXP8_9EURO</name>
<dbReference type="PANTHER" id="PTHR19302">
    <property type="entry name" value="GAMMA TUBULIN COMPLEX PROTEIN"/>
    <property type="match status" value="1"/>
</dbReference>
<dbReference type="GO" id="GO:0031122">
    <property type="term" value="P:cytoplasmic microtubule organization"/>
    <property type="evidence" value="ECO:0007669"/>
    <property type="project" value="TreeGrafter"/>
</dbReference>
<comment type="subcellular location">
    <subcellularLocation>
        <location evidence="5">Cytoplasm</location>
        <location evidence="5">Cytoskeleton</location>
        <location evidence="5">Microtubule organizing center</location>
    </subcellularLocation>
</comment>
<evidence type="ECO:0000259" key="7">
    <source>
        <dbReference type="Pfam" id="PF04130"/>
    </source>
</evidence>
<dbReference type="GO" id="GO:0043015">
    <property type="term" value="F:gamma-tubulin binding"/>
    <property type="evidence" value="ECO:0007669"/>
    <property type="project" value="InterPro"/>
</dbReference>
<dbReference type="GO" id="GO:0000278">
    <property type="term" value="P:mitotic cell cycle"/>
    <property type="evidence" value="ECO:0007669"/>
    <property type="project" value="TreeGrafter"/>
</dbReference>
<dbReference type="InterPro" id="IPR040457">
    <property type="entry name" value="GCP_C"/>
</dbReference>
<evidence type="ECO:0000313" key="9">
    <source>
        <dbReference type="Proteomes" id="UP000019471"/>
    </source>
</evidence>
<dbReference type="GO" id="GO:0005874">
    <property type="term" value="C:microtubule"/>
    <property type="evidence" value="ECO:0007669"/>
    <property type="project" value="UniProtKB-KW"/>
</dbReference>
<evidence type="ECO:0000256" key="5">
    <source>
        <dbReference type="RuleBase" id="RU363050"/>
    </source>
</evidence>
<evidence type="ECO:0000256" key="2">
    <source>
        <dbReference type="ARBA" id="ARBA00022490"/>
    </source>
</evidence>